<feature type="compositionally biased region" description="Basic residues" evidence="3">
    <location>
        <begin position="82"/>
        <end position="108"/>
    </location>
</feature>
<feature type="region of interest" description="Disordered" evidence="3">
    <location>
        <begin position="301"/>
        <end position="357"/>
    </location>
</feature>
<evidence type="ECO:0000259" key="4">
    <source>
        <dbReference type="PROSITE" id="PS50002"/>
    </source>
</evidence>
<feature type="compositionally biased region" description="Basic and acidic residues" evidence="3">
    <location>
        <begin position="168"/>
        <end position="183"/>
    </location>
</feature>
<feature type="compositionally biased region" description="Polar residues" evidence="3">
    <location>
        <begin position="380"/>
        <end position="389"/>
    </location>
</feature>
<feature type="compositionally biased region" description="Basic and acidic residues" evidence="3">
    <location>
        <begin position="405"/>
        <end position="418"/>
    </location>
</feature>
<gene>
    <name evidence="5" type="ORF">jhhlp_004508</name>
</gene>
<comment type="caution">
    <text evidence="5">The sequence shown here is derived from an EMBL/GenBank/DDBJ whole genome shotgun (WGS) entry which is preliminary data.</text>
</comment>
<feature type="region of interest" description="Disordered" evidence="3">
    <location>
        <begin position="370"/>
        <end position="449"/>
    </location>
</feature>
<feature type="domain" description="SH3" evidence="4">
    <location>
        <begin position="228"/>
        <end position="289"/>
    </location>
</feature>
<dbReference type="VEuPathDB" id="FungiDB:jhhlp_004508"/>
<protein>
    <recommendedName>
        <fullName evidence="4">SH3 domain-containing protein</fullName>
    </recommendedName>
</protein>
<dbReference type="EMBL" id="NLAX01000010">
    <property type="protein sequence ID" value="PKS09885.1"/>
    <property type="molecule type" value="Genomic_DNA"/>
</dbReference>
<dbReference type="InterPro" id="IPR001452">
    <property type="entry name" value="SH3_domain"/>
</dbReference>
<evidence type="ECO:0000256" key="1">
    <source>
        <dbReference type="ARBA" id="ARBA00022443"/>
    </source>
</evidence>
<dbReference type="Gene3D" id="2.30.30.40">
    <property type="entry name" value="SH3 Domains"/>
    <property type="match status" value="1"/>
</dbReference>
<dbReference type="Pfam" id="PF00018">
    <property type="entry name" value="SH3_1"/>
    <property type="match status" value="1"/>
</dbReference>
<evidence type="ECO:0000313" key="6">
    <source>
        <dbReference type="Proteomes" id="UP000233524"/>
    </source>
</evidence>
<feature type="compositionally biased region" description="Basic and acidic residues" evidence="3">
    <location>
        <begin position="428"/>
        <end position="443"/>
    </location>
</feature>
<dbReference type="AlphaFoldDB" id="A0A2N3NBR1"/>
<feature type="compositionally biased region" description="Polar residues" evidence="3">
    <location>
        <begin position="323"/>
        <end position="349"/>
    </location>
</feature>
<dbReference type="PROSITE" id="PS50002">
    <property type="entry name" value="SH3"/>
    <property type="match status" value="1"/>
</dbReference>
<dbReference type="SUPFAM" id="SSF50044">
    <property type="entry name" value="SH3-domain"/>
    <property type="match status" value="1"/>
</dbReference>
<evidence type="ECO:0000256" key="3">
    <source>
        <dbReference type="SAM" id="MobiDB-lite"/>
    </source>
</evidence>
<reference evidence="5 6" key="1">
    <citation type="journal article" date="2017" name="G3 (Bethesda)">
        <title>First Draft Genome Sequence of the Pathogenic Fungus Lomentospora prolificans (Formerly Scedosporium prolificans).</title>
        <authorList>
            <person name="Luo R."/>
            <person name="Zimin A."/>
            <person name="Workman R."/>
            <person name="Fan Y."/>
            <person name="Pertea G."/>
            <person name="Grossman N."/>
            <person name="Wear M.P."/>
            <person name="Jia B."/>
            <person name="Miller H."/>
            <person name="Casadevall A."/>
            <person name="Timp W."/>
            <person name="Zhang S.X."/>
            <person name="Salzberg S.L."/>
        </authorList>
    </citation>
    <scope>NUCLEOTIDE SEQUENCE [LARGE SCALE GENOMIC DNA]</scope>
    <source>
        <strain evidence="5 6">JHH-5317</strain>
    </source>
</reference>
<accession>A0A2N3NBR1</accession>
<feature type="region of interest" description="Disordered" evidence="3">
    <location>
        <begin position="1"/>
        <end position="210"/>
    </location>
</feature>
<name>A0A2N3NBR1_9PEZI</name>
<dbReference type="STRING" id="41688.A0A2N3NBR1"/>
<dbReference type="SMART" id="SM00326">
    <property type="entry name" value="SH3"/>
    <property type="match status" value="1"/>
</dbReference>
<dbReference type="Proteomes" id="UP000233524">
    <property type="component" value="Unassembled WGS sequence"/>
</dbReference>
<evidence type="ECO:0000256" key="2">
    <source>
        <dbReference type="PROSITE-ProRule" id="PRU00192"/>
    </source>
</evidence>
<feature type="compositionally biased region" description="Polar residues" evidence="3">
    <location>
        <begin position="306"/>
        <end position="316"/>
    </location>
</feature>
<proteinExistence type="predicted"/>
<dbReference type="InterPro" id="IPR036028">
    <property type="entry name" value="SH3-like_dom_sf"/>
</dbReference>
<dbReference type="InParanoid" id="A0A2N3NBR1"/>
<keyword evidence="6" id="KW-1185">Reference proteome</keyword>
<organism evidence="5 6">
    <name type="scientific">Lomentospora prolificans</name>
    <dbReference type="NCBI Taxonomy" id="41688"/>
    <lineage>
        <taxon>Eukaryota</taxon>
        <taxon>Fungi</taxon>
        <taxon>Dikarya</taxon>
        <taxon>Ascomycota</taxon>
        <taxon>Pezizomycotina</taxon>
        <taxon>Sordariomycetes</taxon>
        <taxon>Hypocreomycetidae</taxon>
        <taxon>Microascales</taxon>
        <taxon>Microascaceae</taxon>
        <taxon>Lomentospora</taxon>
    </lineage>
</organism>
<keyword evidence="1 2" id="KW-0728">SH3 domain</keyword>
<sequence>MHQLHYGPPPEPSRPPSGMTTPASESKRFSDPLNPSWESKGGWDPIGWGHDSKNPNDIPPILLGGGPPWSEDEDLQSPVVSSRHRKHKSSSSYPRTKHHHHHHHSHHQNAHEQQQQQGESSVLNPANYDPERGFYVGTSGNGSERYYVNQGGEANGPGGEYVTYPPDQARHADNPYRLGDEQQPRQYAEQEEYGSDASSCASSPGYCGEDQSRYSRDYQFTITSPDEEMHGKAVALYDFQRESENELPLVEGQIILISYRHGEGWLVAEDPKTQESGLVPEAYVRLLRDIEGGMNSLSATLAEGSGSPNDAGTPTQAEHGLSNFGNTPTPSNASNGYHQPIVSTFSTSSRDLDPYPTQALGIQAGQTPPQVIHYHGQRGGSQANTPTLSNHHDVGILRRGSLDTATHRGSQDSKRRSDTQMAPVPESLPEKGTSETKEAKEGESSGTTR</sequence>
<dbReference type="OrthoDB" id="19092at2759"/>
<evidence type="ECO:0000313" key="5">
    <source>
        <dbReference type="EMBL" id="PKS09885.1"/>
    </source>
</evidence>